<dbReference type="EMBL" id="CP003940">
    <property type="protein sequence ID" value="AFZ46905.1"/>
    <property type="molecule type" value="Genomic_DNA"/>
</dbReference>
<evidence type="ECO:0000313" key="6">
    <source>
        <dbReference type="Proteomes" id="UP000010483"/>
    </source>
</evidence>
<dbReference type="Pfam" id="PF17782">
    <property type="entry name" value="WHD_DprA"/>
    <property type="match status" value="1"/>
</dbReference>
<evidence type="ECO:0000259" key="4">
    <source>
        <dbReference type="Pfam" id="PF17782"/>
    </source>
</evidence>
<dbReference type="InterPro" id="IPR041614">
    <property type="entry name" value="DprA_WH"/>
</dbReference>
<feature type="domain" description="DprA winged helix" evidence="4">
    <location>
        <begin position="328"/>
        <end position="385"/>
    </location>
</feature>
<reference evidence="6" key="1">
    <citation type="journal article" date="2013" name="Proc. Natl. Acad. Sci. U.S.A.">
        <title>Improving the coverage of the cyanobacterial phylum using diversity-driven genome sequencing.</title>
        <authorList>
            <person name="Shih P.M."/>
            <person name="Wu D."/>
            <person name="Latifi A."/>
            <person name="Axen S.D."/>
            <person name="Fewer D.P."/>
            <person name="Talla E."/>
            <person name="Calteau A."/>
            <person name="Cai F."/>
            <person name="Tandeau de Marsac N."/>
            <person name="Rippka R."/>
            <person name="Herdman M."/>
            <person name="Sivonen K."/>
            <person name="Coursin T."/>
            <person name="Laurent T."/>
            <person name="Goodwin L."/>
            <person name="Nolan M."/>
            <person name="Davenport K.W."/>
            <person name="Han C.S."/>
            <person name="Rubin E.M."/>
            <person name="Eisen J.A."/>
            <person name="Woyke T."/>
            <person name="Gugger M."/>
            <person name="Kerfeld C.A."/>
        </authorList>
    </citation>
    <scope>NUCLEOTIDE SEQUENCE [LARGE SCALE GENOMIC DNA]</scope>
    <source>
        <strain evidence="6">ATCC 29140 / PCC 7202</strain>
    </source>
</reference>
<comment type="similarity">
    <text evidence="1">Belongs to the DprA/Smf family.</text>
</comment>
<dbReference type="PANTHER" id="PTHR43022:SF1">
    <property type="entry name" value="PROTEIN SMF"/>
    <property type="match status" value="1"/>
</dbReference>
<dbReference type="Gene3D" id="3.40.50.450">
    <property type="match status" value="1"/>
</dbReference>
<dbReference type="InterPro" id="IPR057666">
    <property type="entry name" value="DrpA_SLOG"/>
</dbReference>
<dbReference type="Proteomes" id="UP000010483">
    <property type="component" value="Chromosome"/>
</dbReference>
<dbReference type="HOGENOM" id="CLU_029601_1_1_3"/>
<dbReference type="STRING" id="292563.Cyast_0933"/>
<name>K9YKI1_CYASC</name>
<dbReference type="eggNOG" id="COG0758">
    <property type="taxonomic scope" value="Bacteria"/>
</dbReference>
<evidence type="ECO:0000256" key="1">
    <source>
        <dbReference type="ARBA" id="ARBA00006525"/>
    </source>
</evidence>
<dbReference type="InterPro" id="IPR010994">
    <property type="entry name" value="RuvA_2-like"/>
</dbReference>
<dbReference type="PATRIC" id="fig|292563.3.peg.979"/>
<organism evidence="5 6">
    <name type="scientific">Cyanobacterium stanieri (strain ATCC 29140 / PCC 7202)</name>
    <dbReference type="NCBI Taxonomy" id="292563"/>
    <lineage>
        <taxon>Bacteria</taxon>
        <taxon>Bacillati</taxon>
        <taxon>Cyanobacteriota</taxon>
        <taxon>Cyanophyceae</taxon>
        <taxon>Oscillatoriophycideae</taxon>
        <taxon>Chroococcales</taxon>
        <taxon>Geminocystaceae</taxon>
        <taxon>Cyanobacterium</taxon>
    </lineage>
</organism>
<sequence>MINNQEKKYWLAWANIKGLGSTSIKKIYQTFHSLETAWQVSSQQLLRVDGIGKKLSETIHQQRKNIDPDYLFAQHIQKNPLFWTPADGLYPQLLLEIPSSPAILYYQGKVVAKENNGTTPLIGIVGTRKPTEHGRRWTYNISKALAQRGFVVVSGLAEGIDTVAHRGCLDGGGRTIAVLGNGLDRVYPPSNRALMAEIAEKGLILTEYAYGSRPERGNFPARNRIVAGLCRAILVMEAPEKSGALITAHYATEFNRDVYTLPNTPDNFQARGCLRLIHRGAEVIVTTEELLSSLGDIPDLDQPQQLSLFESDSENNLSPDVSTEMISPQQSPNLTPPLSIVYGAIALEPTSLDTIVTKTQLPTAQVSGILLQLELDGLITQLPGMKYKKH</sequence>
<evidence type="ECO:0000313" key="5">
    <source>
        <dbReference type="EMBL" id="AFZ46905.1"/>
    </source>
</evidence>
<dbReference type="NCBIfam" id="TIGR00732">
    <property type="entry name" value="dprA"/>
    <property type="match status" value="1"/>
</dbReference>
<dbReference type="InterPro" id="IPR003488">
    <property type="entry name" value="DprA"/>
</dbReference>
<feature type="region of interest" description="Disordered" evidence="2">
    <location>
        <begin position="312"/>
        <end position="332"/>
    </location>
</feature>
<keyword evidence="6" id="KW-1185">Reference proteome</keyword>
<dbReference type="Pfam" id="PF02481">
    <property type="entry name" value="DNA_processg_A"/>
    <property type="match status" value="1"/>
</dbReference>
<evidence type="ECO:0000256" key="2">
    <source>
        <dbReference type="SAM" id="MobiDB-lite"/>
    </source>
</evidence>
<dbReference type="GO" id="GO:0009294">
    <property type="term" value="P:DNA-mediated transformation"/>
    <property type="evidence" value="ECO:0007669"/>
    <property type="project" value="InterPro"/>
</dbReference>
<proteinExistence type="inferred from homology"/>
<evidence type="ECO:0000259" key="3">
    <source>
        <dbReference type="Pfam" id="PF02481"/>
    </source>
</evidence>
<dbReference type="SUPFAM" id="SSF102405">
    <property type="entry name" value="MCP/YpsA-like"/>
    <property type="match status" value="1"/>
</dbReference>
<dbReference type="AlphaFoldDB" id="K9YKI1"/>
<dbReference type="PANTHER" id="PTHR43022">
    <property type="entry name" value="PROTEIN SMF"/>
    <property type="match status" value="1"/>
</dbReference>
<dbReference type="BioCyc" id="CSTA292563:G1353-940-MONOMER"/>
<feature type="domain" description="Smf/DprA SLOG" evidence="3">
    <location>
        <begin position="83"/>
        <end position="294"/>
    </location>
</feature>
<dbReference type="SUPFAM" id="SSF47781">
    <property type="entry name" value="RuvA domain 2-like"/>
    <property type="match status" value="1"/>
</dbReference>
<dbReference type="Gene3D" id="1.10.10.10">
    <property type="entry name" value="Winged helix-like DNA-binding domain superfamily/Winged helix DNA-binding domain"/>
    <property type="match status" value="1"/>
</dbReference>
<accession>K9YKI1</accession>
<gene>
    <name evidence="5" type="ordered locus">Cyast_0933</name>
</gene>
<protein>
    <submittedName>
        <fullName evidence="5">DNA protecting protein DprA</fullName>
    </submittedName>
</protein>
<dbReference type="InterPro" id="IPR036388">
    <property type="entry name" value="WH-like_DNA-bd_sf"/>
</dbReference>
<dbReference type="KEGG" id="csn:Cyast_0933"/>